<dbReference type="RefSeq" id="WP_345511961.1">
    <property type="nucleotide sequence ID" value="NZ_BAAAXD010000013.1"/>
</dbReference>
<organism evidence="2 3">
    <name type="scientific">Streptomyces yanii</name>
    <dbReference type="NCBI Taxonomy" id="78510"/>
    <lineage>
        <taxon>Bacteria</taxon>
        <taxon>Bacillati</taxon>
        <taxon>Actinomycetota</taxon>
        <taxon>Actinomycetes</taxon>
        <taxon>Kitasatosporales</taxon>
        <taxon>Streptomycetaceae</taxon>
        <taxon>Streptomyces</taxon>
    </lineage>
</organism>
<name>A0ABV5RMQ4_9ACTN</name>
<proteinExistence type="predicted"/>
<accession>A0ABV5RMQ4</accession>
<keyword evidence="3" id="KW-1185">Reference proteome</keyword>
<feature type="region of interest" description="Disordered" evidence="1">
    <location>
        <begin position="1"/>
        <end position="44"/>
    </location>
</feature>
<dbReference type="EMBL" id="JBHMCG010000213">
    <property type="protein sequence ID" value="MFB9579169.1"/>
    <property type="molecule type" value="Genomic_DNA"/>
</dbReference>
<evidence type="ECO:0000313" key="3">
    <source>
        <dbReference type="Proteomes" id="UP001589710"/>
    </source>
</evidence>
<comment type="caution">
    <text evidence="2">The sequence shown here is derived from an EMBL/GenBank/DDBJ whole genome shotgun (WGS) entry which is preliminary data.</text>
</comment>
<sequence>MTTHQGEGAAAGSAVDEEEAARRALAVQMSWDDPEQQPGQPCPCGDADHVEECDCEEGAFLIHTMRIPGSLDELTLWEDHFTCTHGCNSYTQMVTLRETPWGVREQAVDRHGVPYERIRLFPGIVHGQEELLPGFGVA</sequence>
<dbReference type="Proteomes" id="UP001589710">
    <property type="component" value="Unassembled WGS sequence"/>
</dbReference>
<evidence type="ECO:0000313" key="2">
    <source>
        <dbReference type="EMBL" id="MFB9579169.1"/>
    </source>
</evidence>
<gene>
    <name evidence="2" type="ORF">ACFFTL_44715</name>
</gene>
<reference evidence="2 3" key="1">
    <citation type="submission" date="2024-09" db="EMBL/GenBank/DDBJ databases">
        <authorList>
            <person name="Sun Q."/>
            <person name="Mori K."/>
        </authorList>
    </citation>
    <scope>NUCLEOTIDE SEQUENCE [LARGE SCALE GENOMIC DNA]</scope>
    <source>
        <strain evidence="2 3">JCM 3331</strain>
    </source>
</reference>
<evidence type="ECO:0000256" key="1">
    <source>
        <dbReference type="SAM" id="MobiDB-lite"/>
    </source>
</evidence>
<protein>
    <submittedName>
        <fullName evidence="2">Uncharacterized protein</fullName>
    </submittedName>
</protein>